<dbReference type="Gene3D" id="3.40.50.10470">
    <property type="entry name" value="Translation initiation factor eif-2b, domain 2"/>
    <property type="match status" value="1"/>
</dbReference>
<feature type="binding site" evidence="3">
    <location>
        <position position="87"/>
    </location>
    <ligand>
        <name>substrate</name>
    </ligand>
</feature>
<evidence type="ECO:0000313" key="6">
    <source>
        <dbReference type="Proteomes" id="UP000070560"/>
    </source>
</evidence>
<dbReference type="PANTHER" id="PTHR43475:SF1">
    <property type="entry name" value="METHYLTHIORIBOSE-1-PHOSPHATE ISOMERASE"/>
    <property type="match status" value="1"/>
</dbReference>
<comment type="similarity">
    <text evidence="3">Belongs to the EIF-2B alpha/beta/delta subunits family. MtnA subfamily.</text>
</comment>
<dbReference type="NCBIfam" id="NF004326">
    <property type="entry name" value="PRK05720.1"/>
    <property type="match status" value="1"/>
</dbReference>
<evidence type="ECO:0000256" key="2">
    <source>
        <dbReference type="ARBA" id="ARBA00023235"/>
    </source>
</evidence>
<dbReference type="HAMAP" id="MF_01678">
    <property type="entry name" value="Salvage_MtnA"/>
    <property type="match status" value="1"/>
</dbReference>
<dbReference type="InterPro" id="IPR005251">
    <property type="entry name" value="IF-M1Pi"/>
</dbReference>
<dbReference type="Gene3D" id="1.20.120.420">
    <property type="entry name" value="translation initiation factor eif-2b, domain 1"/>
    <property type="match status" value="1"/>
</dbReference>
<dbReference type="FunFam" id="3.40.50.10470:FF:000006">
    <property type="entry name" value="Methylthioribose-1-phosphate isomerase"/>
    <property type="match status" value="1"/>
</dbReference>
<keyword evidence="2 3" id="KW-0413">Isomerase</keyword>
<keyword evidence="5" id="KW-0648">Protein biosynthesis</keyword>
<dbReference type="EMBL" id="CP013015">
    <property type="protein sequence ID" value="AMM41132.1"/>
    <property type="molecule type" value="Genomic_DNA"/>
</dbReference>
<accession>A0A7U4QKP6</accession>
<keyword evidence="3" id="KW-0486">Methionine biosynthesis</keyword>
<dbReference type="KEGG" id="daw:HS1_001328"/>
<gene>
    <name evidence="3" type="primary">mtnA</name>
    <name evidence="5" type="ORF">HS1_001328</name>
</gene>
<dbReference type="GO" id="GO:0019509">
    <property type="term" value="P:L-methionine salvage from methylthioadenosine"/>
    <property type="evidence" value="ECO:0007669"/>
    <property type="project" value="UniProtKB-UniRule"/>
</dbReference>
<dbReference type="InterPro" id="IPR027363">
    <property type="entry name" value="M1Pi_N"/>
</dbReference>
<evidence type="ECO:0000256" key="3">
    <source>
        <dbReference type="HAMAP-Rule" id="MF_01678"/>
    </source>
</evidence>
<keyword evidence="4" id="KW-0812">Transmembrane</keyword>
<dbReference type="EC" id="5.3.1.23" evidence="3"/>
<evidence type="ECO:0000256" key="4">
    <source>
        <dbReference type="SAM" id="Phobius"/>
    </source>
</evidence>
<keyword evidence="5" id="KW-0396">Initiation factor</keyword>
<comment type="function">
    <text evidence="3">Catalyzes the interconversion of methylthioribose-1-phosphate (MTR-1-P) into methylthioribulose-1-phosphate (MTRu-1-P).</text>
</comment>
<feature type="binding site" evidence="3">
    <location>
        <begin position="245"/>
        <end position="246"/>
    </location>
    <ligand>
        <name>substrate</name>
    </ligand>
</feature>
<evidence type="ECO:0000313" key="5">
    <source>
        <dbReference type="EMBL" id="AMM41132.1"/>
    </source>
</evidence>
<dbReference type="InterPro" id="IPR000649">
    <property type="entry name" value="IF-2B-related"/>
</dbReference>
<dbReference type="SUPFAM" id="SSF100950">
    <property type="entry name" value="NagB/RpiA/CoA transferase-like"/>
    <property type="match status" value="1"/>
</dbReference>
<reference evidence="5 6" key="1">
    <citation type="submission" date="2015-10" db="EMBL/GenBank/DDBJ databases">
        <title>Candidatus Desulfofervidus auxilii, a hydrogenotrophic sulfate-reducing bacterium involved in the thermophilic anaerobic oxidation of methane.</title>
        <authorList>
            <person name="Krukenberg V."/>
            <person name="Richter M."/>
            <person name="Wegener G."/>
        </authorList>
    </citation>
    <scope>NUCLEOTIDE SEQUENCE [LARGE SCALE GENOMIC DNA]</scope>
    <source>
        <strain evidence="5 6">HS1</strain>
    </source>
</reference>
<dbReference type="AlphaFoldDB" id="A0A7U4QKP6"/>
<dbReference type="NCBIfam" id="TIGR00524">
    <property type="entry name" value="eIF-2B_rel"/>
    <property type="match status" value="1"/>
</dbReference>
<keyword evidence="6" id="KW-1185">Reference proteome</keyword>
<dbReference type="InterPro" id="IPR011559">
    <property type="entry name" value="Initiation_fac_2B_a/b/d"/>
</dbReference>
<feature type="binding site" evidence="3">
    <location>
        <position position="194"/>
    </location>
    <ligand>
        <name>substrate</name>
    </ligand>
</feature>
<dbReference type="PANTHER" id="PTHR43475">
    <property type="entry name" value="METHYLTHIORIBOSE-1-PHOSPHATE ISOMERASE"/>
    <property type="match status" value="1"/>
</dbReference>
<dbReference type="InterPro" id="IPR037171">
    <property type="entry name" value="NagB/RpiA_transferase-like"/>
</dbReference>
<dbReference type="GO" id="GO:0046523">
    <property type="term" value="F:S-methyl-5-thioribose-1-phosphate isomerase activity"/>
    <property type="evidence" value="ECO:0007669"/>
    <property type="project" value="UniProtKB-UniRule"/>
</dbReference>
<dbReference type="NCBIfam" id="TIGR00512">
    <property type="entry name" value="salvage_mtnA"/>
    <property type="match status" value="1"/>
</dbReference>
<proteinExistence type="inferred from homology"/>
<feature type="active site" description="Proton donor" evidence="3">
    <location>
        <position position="235"/>
    </location>
</feature>
<dbReference type="OrthoDB" id="9803436at2"/>
<keyword evidence="4" id="KW-0472">Membrane</keyword>
<dbReference type="RefSeq" id="WP_066062676.1">
    <property type="nucleotide sequence ID" value="NZ_CP013015.1"/>
</dbReference>
<feature type="transmembrane region" description="Helical" evidence="4">
    <location>
        <begin position="43"/>
        <end position="64"/>
    </location>
</feature>
<feature type="binding site" evidence="3">
    <location>
        <begin position="46"/>
        <end position="48"/>
    </location>
    <ligand>
        <name>substrate</name>
    </ligand>
</feature>
<name>A0A7U4QKP6_DESA2</name>
<dbReference type="InterPro" id="IPR042529">
    <property type="entry name" value="IF_2B-like_C"/>
</dbReference>
<dbReference type="Pfam" id="PF01008">
    <property type="entry name" value="IF-2B"/>
    <property type="match status" value="1"/>
</dbReference>
<feature type="site" description="Transition state stabilizer" evidence="3">
    <location>
        <position position="155"/>
    </location>
</feature>
<protein>
    <recommendedName>
        <fullName evidence="3">Methylthioribose-1-phosphate isomerase</fullName>
        <shortName evidence="3">M1Pi</shortName>
        <shortName evidence="3">MTR-1-P isomerase</shortName>
        <ecNumber evidence="3">5.3.1.23</ecNumber>
    </recommendedName>
    <alternativeName>
        <fullName evidence="3">S-methyl-5-thioribose-1-phosphate isomerase</fullName>
    </alternativeName>
</protein>
<evidence type="ECO:0000256" key="1">
    <source>
        <dbReference type="ARBA" id="ARBA00022605"/>
    </source>
</evidence>
<sequence>MKVKPIFWVEGEVAILDQRLLPEKVVYIRCKRYQQVAQTIKNMAIRGAPAIGIAAAMGVALGVWKLKSARRLEERFQKICQTLTNTRPTAHNLFWAIERMKKRFYSHKNSSLPELKRYLQKEAENILEEDIATNRKIGENGKRLIKAGITVLTHCNAGALATGGYGTALGVLRAAWESGVRFKVIADETRPYLQGARLTAWELQQEGIPVTIITDSTAGYLMAQGKINLVIVGADRIAANGDTANKIGTYSLAILAKHHNIPFYVAAPFSTIDLNIANGQQIPIEKRPGKELAYLGKKCIYPQGVNALYYAFDVTPARYITGIITEKGVIEPPFKKAINRLSRRRQNG</sequence>
<comment type="pathway">
    <text evidence="3">Amino-acid biosynthesis; L-methionine biosynthesis via salvage pathway; L-methionine from S-methyl-5-thio-alpha-D-ribose 1-phosphate: step 1/6.</text>
</comment>
<keyword evidence="4" id="KW-1133">Transmembrane helix</keyword>
<dbReference type="FunFam" id="1.20.120.420:FF:000003">
    <property type="entry name" value="Methylthioribose-1-phosphate isomerase"/>
    <property type="match status" value="1"/>
</dbReference>
<organism evidence="5 6">
    <name type="scientific">Desulfofervidus auxilii</name>
    <dbReference type="NCBI Taxonomy" id="1621989"/>
    <lineage>
        <taxon>Bacteria</taxon>
        <taxon>Pseudomonadati</taxon>
        <taxon>Thermodesulfobacteriota</taxon>
        <taxon>Candidatus Desulfofervidia</taxon>
        <taxon>Candidatus Desulfofervidales</taxon>
        <taxon>Candidatus Desulfofervidaceae</taxon>
        <taxon>Candidatus Desulfofervidus</taxon>
    </lineage>
</organism>
<dbReference type="GO" id="GO:0003743">
    <property type="term" value="F:translation initiation factor activity"/>
    <property type="evidence" value="ECO:0007669"/>
    <property type="project" value="UniProtKB-KW"/>
</dbReference>
<keyword evidence="1 3" id="KW-0028">Amino-acid biosynthesis</keyword>
<dbReference type="Proteomes" id="UP000070560">
    <property type="component" value="Chromosome"/>
</dbReference>
<comment type="catalytic activity">
    <reaction evidence="3">
        <text>5-(methylsulfanyl)-alpha-D-ribose 1-phosphate = 5-(methylsulfanyl)-D-ribulose 1-phosphate</text>
        <dbReference type="Rhea" id="RHEA:19989"/>
        <dbReference type="ChEBI" id="CHEBI:58533"/>
        <dbReference type="ChEBI" id="CHEBI:58548"/>
        <dbReference type="EC" id="5.3.1.23"/>
    </reaction>
</comment>
<dbReference type="UniPathway" id="UPA00904">
    <property type="reaction ID" value="UER00874"/>
</dbReference>